<accession>A0A0F9FMI8</accession>
<comment type="caution">
    <text evidence="1">The sequence shown here is derived from an EMBL/GenBank/DDBJ whole genome shotgun (WGS) entry which is preliminary data.</text>
</comment>
<gene>
    <name evidence="1" type="ORF">LCGC14_1934520</name>
</gene>
<sequence>MQFKLKNLIDLPKSVDEENCYLVKIKTYSTRDSIIKLGLAYVKTPLKKISF</sequence>
<name>A0A0F9FMI8_9ZZZZ</name>
<reference evidence="1" key="1">
    <citation type="journal article" date="2015" name="Nature">
        <title>Complex archaea that bridge the gap between prokaryotes and eukaryotes.</title>
        <authorList>
            <person name="Spang A."/>
            <person name="Saw J.H."/>
            <person name="Jorgensen S.L."/>
            <person name="Zaremba-Niedzwiedzka K."/>
            <person name="Martijn J."/>
            <person name="Lind A.E."/>
            <person name="van Eijk R."/>
            <person name="Schleper C."/>
            <person name="Guy L."/>
            <person name="Ettema T.J."/>
        </authorList>
    </citation>
    <scope>NUCLEOTIDE SEQUENCE</scope>
</reference>
<organism evidence="1">
    <name type="scientific">marine sediment metagenome</name>
    <dbReference type="NCBI Taxonomy" id="412755"/>
    <lineage>
        <taxon>unclassified sequences</taxon>
        <taxon>metagenomes</taxon>
        <taxon>ecological metagenomes</taxon>
    </lineage>
</organism>
<evidence type="ECO:0000313" key="1">
    <source>
        <dbReference type="EMBL" id="KKL87458.1"/>
    </source>
</evidence>
<protein>
    <submittedName>
        <fullName evidence="1">Uncharacterized protein</fullName>
    </submittedName>
</protein>
<dbReference type="EMBL" id="LAZR01020831">
    <property type="protein sequence ID" value="KKL87458.1"/>
    <property type="molecule type" value="Genomic_DNA"/>
</dbReference>
<proteinExistence type="predicted"/>
<dbReference type="AlphaFoldDB" id="A0A0F9FMI8"/>